<dbReference type="Gene3D" id="3.40.630.10">
    <property type="entry name" value="Zn peptidases"/>
    <property type="match status" value="1"/>
</dbReference>
<dbReference type="Gene3D" id="4.10.1060.50">
    <property type="match status" value="1"/>
</dbReference>
<gene>
    <name evidence="8" type="ORF">MBBWO_10930</name>
</gene>
<keyword evidence="3" id="KW-0378">Hydrolase</keyword>
<evidence type="ECO:0000259" key="6">
    <source>
        <dbReference type="Pfam" id="PF13240"/>
    </source>
</evidence>
<dbReference type="PANTHER" id="PTHR37326">
    <property type="entry name" value="BLL3975 PROTEIN"/>
    <property type="match status" value="1"/>
</dbReference>
<keyword evidence="5" id="KW-0472">Membrane</keyword>
<keyword evidence="5" id="KW-0812">Transmembrane</keyword>
<dbReference type="AlphaFoldDB" id="A0A2U1S861"/>
<dbReference type="InterPro" id="IPR053138">
    <property type="entry name" value="N-alpha-Ac-DABA_deacetylase"/>
</dbReference>
<dbReference type="GO" id="GO:0016788">
    <property type="term" value="F:hydrolase activity, acting on ester bonds"/>
    <property type="evidence" value="ECO:0007669"/>
    <property type="project" value="InterPro"/>
</dbReference>
<evidence type="ECO:0000256" key="5">
    <source>
        <dbReference type="SAM" id="Phobius"/>
    </source>
</evidence>
<evidence type="ECO:0000313" key="8">
    <source>
        <dbReference type="EMBL" id="PWB86239.1"/>
    </source>
</evidence>
<organism evidence="8 9">
    <name type="scientific">Methanobrevibacter woesei</name>
    <dbReference type="NCBI Taxonomy" id="190976"/>
    <lineage>
        <taxon>Archaea</taxon>
        <taxon>Methanobacteriati</taxon>
        <taxon>Methanobacteriota</taxon>
        <taxon>Methanomada group</taxon>
        <taxon>Methanobacteria</taxon>
        <taxon>Methanobacteriales</taxon>
        <taxon>Methanobacteriaceae</taxon>
        <taxon>Methanobrevibacter</taxon>
    </lineage>
</organism>
<feature type="domain" description="Succinylglutamate desuccinylase/Aspartoacylase catalytic" evidence="7">
    <location>
        <begin position="129"/>
        <end position="189"/>
    </location>
</feature>
<evidence type="ECO:0000313" key="9">
    <source>
        <dbReference type="Proteomes" id="UP000245577"/>
    </source>
</evidence>
<comment type="cofactor">
    <cofactor evidence="1">
        <name>Zn(2+)</name>
        <dbReference type="ChEBI" id="CHEBI:29105"/>
    </cofactor>
</comment>
<comment type="caution">
    <text evidence="8">The sequence shown here is derived from an EMBL/GenBank/DDBJ whole genome shotgun (WGS) entry which is preliminary data.</text>
</comment>
<dbReference type="InterPro" id="IPR038587">
    <property type="entry name" value="Ribosomal_eL40_sf"/>
</dbReference>
<keyword evidence="9" id="KW-1185">Reference proteome</keyword>
<sequence>MSILKLNNMICPNCGNENKESAKFCRVCGKPLHTTAKNQAHSKKSGISPMLTIAIAIILLVVAVGAIIGYIIYFDTSDVEILQLNTKDAGDVLQNPQIAANIPDSEISHQISEAAKSGVPIYKISDGDGPVTLITAGVHGDQLSPQIAAMELIDYLDGRKIKGTVYVIPFAAPGATADNTKLSDGSNLNTVADEAGTTSNDIVNFAKANSVGAVGDFHGTEAGKNPGVTTVMCSKVPTYGSYQLANDMALLSLDTTWTYSVAGIQYSGAIEDVCNLNGIPAVTPLVLSVHGQVDETSVEESYNQMLALLLANGNLDPNDSYLNLANADIDG</sequence>
<dbReference type="SUPFAM" id="SSF53187">
    <property type="entry name" value="Zn-dependent exopeptidases"/>
    <property type="match status" value="1"/>
</dbReference>
<evidence type="ECO:0000256" key="4">
    <source>
        <dbReference type="ARBA" id="ARBA00022833"/>
    </source>
</evidence>
<evidence type="ECO:0000256" key="2">
    <source>
        <dbReference type="ARBA" id="ARBA00022723"/>
    </source>
</evidence>
<feature type="transmembrane region" description="Helical" evidence="5">
    <location>
        <begin position="51"/>
        <end position="73"/>
    </location>
</feature>
<evidence type="ECO:0000256" key="1">
    <source>
        <dbReference type="ARBA" id="ARBA00001947"/>
    </source>
</evidence>
<keyword evidence="5" id="KW-1133">Transmembrane helix</keyword>
<name>A0A2U1S861_9EURY</name>
<keyword evidence="2" id="KW-0479">Metal-binding</keyword>
<dbReference type="EMBL" id="MZGU01000004">
    <property type="protein sequence ID" value="PWB86239.1"/>
    <property type="molecule type" value="Genomic_DNA"/>
</dbReference>
<dbReference type="GO" id="GO:0046872">
    <property type="term" value="F:metal ion binding"/>
    <property type="evidence" value="ECO:0007669"/>
    <property type="project" value="UniProtKB-KW"/>
</dbReference>
<reference evidence="8 9" key="1">
    <citation type="submission" date="2017-03" db="EMBL/GenBank/DDBJ databases">
        <title>Genome sequence of Methanobrevibacter wosei.</title>
        <authorList>
            <person name="Poehlein A."/>
            <person name="Seedorf H."/>
            <person name="Daniel R."/>
        </authorList>
    </citation>
    <scope>NUCLEOTIDE SEQUENCE [LARGE SCALE GENOMIC DNA]</scope>
    <source>
        <strain evidence="8 9">DSM 11979</strain>
    </source>
</reference>
<evidence type="ECO:0000259" key="7">
    <source>
        <dbReference type="Pfam" id="PF24827"/>
    </source>
</evidence>
<dbReference type="Proteomes" id="UP000245577">
    <property type="component" value="Unassembled WGS sequence"/>
</dbReference>
<keyword evidence="4" id="KW-0862">Zinc</keyword>
<feature type="domain" description="Zinc-ribbon" evidence="6">
    <location>
        <begin position="11"/>
        <end position="32"/>
    </location>
</feature>
<proteinExistence type="predicted"/>
<dbReference type="Pfam" id="PF13240">
    <property type="entry name" value="Zn_Ribbon_1"/>
    <property type="match status" value="1"/>
</dbReference>
<accession>A0A2U1S861</accession>
<dbReference type="InterPro" id="IPR026870">
    <property type="entry name" value="Zinc_ribbon_dom"/>
</dbReference>
<dbReference type="Pfam" id="PF24827">
    <property type="entry name" value="AstE_AspA_cat"/>
    <property type="match status" value="1"/>
</dbReference>
<evidence type="ECO:0000256" key="3">
    <source>
        <dbReference type="ARBA" id="ARBA00022801"/>
    </source>
</evidence>
<dbReference type="PANTHER" id="PTHR37326:SF1">
    <property type="entry name" value="BLL3975 PROTEIN"/>
    <property type="match status" value="1"/>
</dbReference>
<protein>
    <submittedName>
        <fullName evidence="8">Succinylglutamate desuccinylase / aspartoacylase family protein</fullName>
    </submittedName>
</protein>
<dbReference type="InterPro" id="IPR055438">
    <property type="entry name" value="AstE_AspA_cat"/>
</dbReference>